<dbReference type="RefSeq" id="WP_218615821.1">
    <property type="nucleotide sequence ID" value="NZ_JADQDK010000001.1"/>
</dbReference>
<protein>
    <recommendedName>
        <fullName evidence="4">Secreted protein</fullName>
    </recommendedName>
</protein>
<dbReference type="EMBL" id="JADQDK010000001">
    <property type="protein sequence ID" value="MBW0133425.1"/>
    <property type="molecule type" value="Genomic_DNA"/>
</dbReference>
<sequence length="214" mass="21799">MSRRLTILAGCLVVALLTAWYAGSRFEPSTPGPTPGSVRLGPDAGEPVADYLTRLPAVLPPSGVPAYALVQFRTELTGPAALAAVDGTGPVTAVFRVPIDRVQTALRFEDLGTIDLARSRARDTASADAERLTGRPAAVAAAEAAALADPGCACVVALVVRGERAALEALGARAEVRAAHAAPADAEPVELALSPLLPGQTEAADPLPDDGEVP</sequence>
<gene>
    <name evidence="2" type="ORF">I4I81_04025</name>
</gene>
<feature type="region of interest" description="Disordered" evidence="1">
    <location>
        <begin position="190"/>
        <end position="214"/>
    </location>
</feature>
<organism evidence="2 3">
    <name type="scientific">Pseudonocardia abyssalis</name>
    <dbReference type="NCBI Taxonomy" id="2792008"/>
    <lineage>
        <taxon>Bacteria</taxon>
        <taxon>Bacillati</taxon>
        <taxon>Actinomycetota</taxon>
        <taxon>Actinomycetes</taxon>
        <taxon>Pseudonocardiales</taxon>
        <taxon>Pseudonocardiaceae</taxon>
        <taxon>Pseudonocardia</taxon>
    </lineage>
</organism>
<dbReference type="Proteomes" id="UP000694287">
    <property type="component" value="Unassembled WGS sequence"/>
</dbReference>
<proteinExistence type="predicted"/>
<evidence type="ECO:0000313" key="2">
    <source>
        <dbReference type="EMBL" id="MBW0133425.1"/>
    </source>
</evidence>
<reference evidence="2 3" key="1">
    <citation type="submission" date="2020-11" db="EMBL/GenBank/DDBJ databases">
        <title>Pseudonocardia abyssalis sp. nov. and Pseudonocardia oceani sp. nov., description and phylogenomic analysis of two novel actinomycetes isolated from the deep Southern Ocean.</title>
        <authorList>
            <person name="Parra J."/>
        </authorList>
    </citation>
    <scope>NUCLEOTIDE SEQUENCE [LARGE SCALE GENOMIC DNA]</scope>
    <source>
        <strain evidence="2 3">KRD-168</strain>
    </source>
</reference>
<evidence type="ECO:0000256" key="1">
    <source>
        <dbReference type="SAM" id="MobiDB-lite"/>
    </source>
</evidence>
<evidence type="ECO:0008006" key="4">
    <source>
        <dbReference type="Google" id="ProtNLM"/>
    </source>
</evidence>
<keyword evidence="3" id="KW-1185">Reference proteome</keyword>
<evidence type="ECO:0000313" key="3">
    <source>
        <dbReference type="Proteomes" id="UP000694287"/>
    </source>
</evidence>
<name>A0ABS6UMF2_9PSEU</name>
<accession>A0ABS6UMF2</accession>
<comment type="caution">
    <text evidence="2">The sequence shown here is derived from an EMBL/GenBank/DDBJ whole genome shotgun (WGS) entry which is preliminary data.</text>
</comment>